<keyword evidence="2" id="KW-1185">Reference proteome</keyword>
<dbReference type="AlphaFoldDB" id="A0AAN5C4S1"/>
<feature type="non-terminal residue" evidence="1">
    <location>
        <position position="139"/>
    </location>
</feature>
<organism evidence="1 2">
    <name type="scientific">Pristionchus mayeri</name>
    <dbReference type="NCBI Taxonomy" id="1317129"/>
    <lineage>
        <taxon>Eukaryota</taxon>
        <taxon>Metazoa</taxon>
        <taxon>Ecdysozoa</taxon>
        <taxon>Nematoda</taxon>
        <taxon>Chromadorea</taxon>
        <taxon>Rhabditida</taxon>
        <taxon>Rhabditina</taxon>
        <taxon>Diplogasteromorpha</taxon>
        <taxon>Diplogasteroidea</taxon>
        <taxon>Neodiplogasteridae</taxon>
        <taxon>Pristionchus</taxon>
    </lineage>
</organism>
<protein>
    <submittedName>
        <fullName evidence="1">Uncharacterized protein</fullName>
    </submittedName>
</protein>
<gene>
    <name evidence="1" type="ORF">PMAYCL1PPCAC_00815</name>
</gene>
<dbReference type="EMBL" id="BTRK01000001">
    <property type="protein sequence ID" value="GMR30620.1"/>
    <property type="molecule type" value="Genomic_DNA"/>
</dbReference>
<dbReference type="Proteomes" id="UP001328107">
    <property type="component" value="Unassembled WGS sequence"/>
</dbReference>
<name>A0AAN5C4S1_9BILA</name>
<evidence type="ECO:0000313" key="1">
    <source>
        <dbReference type="EMBL" id="GMR30620.1"/>
    </source>
</evidence>
<sequence>EHNRPGIFQVNLEEKIYNRENGMELRVRLSPANTAFYDLSKLGTIRFKRSMKGKHTIEVKLTVTLTGAEDPIIEQVADILSTSIQNVHIGDIGNISVFSSSDLSLCAKLLASSTIRNLHFYLENLNDTITPFIMSILSK</sequence>
<feature type="non-terminal residue" evidence="1">
    <location>
        <position position="1"/>
    </location>
</feature>
<evidence type="ECO:0000313" key="2">
    <source>
        <dbReference type="Proteomes" id="UP001328107"/>
    </source>
</evidence>
<comment type="caution">
    <text evidence="1">The sequence shown here is derived from an EMBL/GenBank/DDBJ whole genome shotgun (WGS) entry which is preliminary data.</text>
</comment>
<reference evidence="2" key="1">
    <citation type="submission" date="2022-10" db="EMBL/GenBank/DDBJ databases">
        <title>Genome assembly of Pristionchus species.</title>
        <authorList>
            <person name="Yoshida K."/>
            <person name="Sommer R.J."/>
        </authorList>
    </citation>
    <scope>NUCLEOTIDE SEQUENCE [LARGE SCALE GENOMIC DNA]</scope>
    <source>
        <strain evidence="2">RS5460</strain>
    </source>
</reference>
<proteinExistence type="predicted"/>
<accession>A0AAN5C4S1</accession>